<comment type="cofactor">
    <cofactor evidence="2 12">
        <name>Mg(2+)</name>
        <dbReference type="ChEBI" id="CHEBI:18420"/>
    </cofactor>
</comment>
<evidence type="ECO:0000256" key="12">
    <source>
        <dbReference type="RuleBase" id="RU361205"/>
    </source>
</evidence>
<evidence type="ECO:0000256" key="10">
    <source>
        <dbReference type="ARBA" id="ARBA00022909"/>
    </source>
</evidence>
<dbReference type="InterPro" id="IPR011005">
    <property type="entry name" value="Dihydropteroate_synth-like_sf"/>
</dbReference>
<dbReference type="CDD" id="cd00739">
    <property type="entry name" value="DHPS"/>
    <property type="match status" value="1"/>
</dbReference>
<name>A0A402CRA9_9BACT</name>
<dbReference type="OrthoDB" id="9811744at2"/>
<dbReference type="RefSeq" id="WP_119320287.1">
    <property type="nucleotide sequence ID" value="NZ_AP025739.1"/>
</dbReference>
<evidence type="ECO:0000256" key="8">
    <source>
        <dbReference type="ARBA" id="ARBA00022723"/>
    </source>
</evidence>
<organism evidence="13 14">
    <name type="scientific">Capsulimonas corticalis</name>
    <dbReference type="NCBI Taxonomy" id="2219043"/>
    <lineage>
        <taxon>Bacteria</taxon>
        <taxon>Bacillati</taxon>
        <taxon>Armatimonadota</taxon>
        <taxon>Armatimonadia</taxon>
        <taxon>Capsulimonadales</taxon>
        <taxon>Capsulimonadaceae</taxon>
        <taxon>Capsulimonas</taxon>
    </lineage>
</organism>
<dbReference type="GO" id="GO:0004156">
    <property type="term" value="F:dihydropteroate synthase activity"/>
    <property type="evidence" value="ECO:0007669"/>
    <property type="project" value="UniProtKB-EC"/>
</dbReference>
<gene>
    <name evidence="13" type="primary">folP</name>
    <name evidence="13" type="ORF">CCAX7_000960</name>
</gene>
<dbReference type="Pfam" id="PF00809">
    <property type="entry name" value="Pterin_bind"/>
    <property type="match status" value="1"/>
</dbReference>
<keyword evidence="8 12" id="KW-0479">Metal-binding</keyword>
<evidence type="ECO:0000313" key="14">
    <source>
        <dbReference type="Proteomes" id="UP000287394"/>
    </source>
</evidence>
<proteinExistence type="inferred from homology"/>
<keyword evidence="14" id="KW-1185">Reference proteome</keyword>
<dbReference type="GO" id="GO:0005829">
    <property type="term" value="C:cytosol"/>
    <property type="evidence" value="ECO:0007669"/>
    <property type="project" value="TreeGrafter"/>
</dbReference>
<comment type="function">
    <text evidence="12">Catalyzes the condensation of para-aminobenzoate (pABA) with 6-hydroxymethyl-7,8-dihydropterin diphosphate (DHPt-PP) to form 7,8-dihydropteroate (H2Pte), the immediate precursor of folate derivatives.</text>
</comment>
<keyword evidence="7 12" id="KW-0808">Transferase</keyword>
<evidence type="ECO:0000256" key="6">
    <source>
        <dbReference type="ARBA" id="ARBA00016919"/>
    </source>
</evidence>
<reference evidence="13 14" key="1">
    <citation type="journal article" date="2019" name="Int. J. Syst. Evol. Microbiol.">
        <title>Capsulimonas corticalis gen. nov., sp. nov., an aerobic capsulated bacterium, of a novel bacterial order, Capsulimonadales ord. nov., of the class Armatimonadia of the phylum Armatimonadetes.</title>
        <authorList>
            <person name="Li J."/>
            <person name="Kudo C."/>
            <person name="Tonouchi A."/>
        </authorList>
    </citation>
    <scope>NUCLEOTIDE SEQUENCE [LARGE SCALE GENOMIC DNA]</scope>
    <source>
        <strain evidence="13 14">AX-7</strain>
    </source>
</reference>
<dbReference type="PANTHER" id="PTHR20941">
    <property type="entry name" value="FOLATE SYNTHESIS PROTEINS"/>
    <property type="match status" value="1"/>
</dbReference>
<accession>A0A402CRA9</accession>
<evidence type="ECO:0000256" key="2">
    <source>
        <dbReference type="ARBA" id="ARBA00001946"/>
    </source>
</evidence>
<evidence type="ECO:0000256" key="7">
    <source>
        <dbReference type="ARBA" id="ARBA00022679"/>
    </source>
</evidence>
<protein>
    <recommendedName>
        <fullName evidence="6 12">Dihydropteroate synthase</fullName>
        <shortName evidence="12">DHPS</shortName>
        <ecNumber evidence="5 12">2.5.1.15</ecNumber>
    </recommendedName>
    <alternativeName>
        <fullName evidence="11 12">Dihydropteroate pyrophosphorylase</fullName>
    </alternativeName>
</protein>
<dbReference type="PROSITE" id="PS00792">
    <property type="entry name" value="DHPS_1"/>
    <property type="match status" value="1"/>
</dbReference>
<evidence type="ECO:0000256" key="5">
    <source>
        <dbReference type="ARBA" id="ARBA00012458"/>
    </source>
</evidence>
<comment type="similarity">
    <text evidence="4 12">Belongs to the DHPS family.</text>
</comment>
<dbReference type="EC" id="2.5.1.15" evidence="5 12"/>
<dbReference type="GO" id="GO:0046654">
    <property type="term" value="P:tetrahydrofolate biosynthetic process"/>
    <property type="evidence" value="ECO:0007669"/>
    <property type="project" value="UniProtKB-UniPathway"/>
</dbReference>
<evidence type="ECO:0000256" key="11">
    <source>
        <dbReference type="ARBA" id="ARBA00030193"/>
    </source>
</evidence>
<evidence type="ECO:0000313" key="13">
    <source>
        <dbReference type="EMBL" id="BDI28045.1"/>
    </source>
</evidence>
<evidence type="ECO:0000256" key="1">
    <source>
        <dbReference type="ARBA" id="ARBA00000012"/>
    </source>
</evidence>
<evidence type="ECO:0000256" key="9">
    <source>
        <dbReference type="ARBA" id="ARBA00022842"/>
    </source>
</evidence>
<dbReference type="AlphaFoldDB" id="A0A402CRA9"/>
<dbReference type="FunFam" id="3.20.20.20:FF:000006">
    <property type="entry name" value="Dihydropteroate synthase"/>
    <property type="match status" value="1"/>
</dbReference>
<dbReference type="FunCoup" id="A0A402CRA9">
    <property type="interactions" value="407"/>
</dbReference>
<dbReference type="GO" id="GO:0046656">
    <property type="term" value="P:folic acid biosynthetic process"/>
    <property type="evidence" value="ECO:0007669"/>
    <property type="project" value="UniProtKB-KW"/>
</dbReference>
<dbReference type="NCBIfam" id="TIGR01496">
    <property type="entry name" value="DHPS"/>
    <property type="match status" value="1"/>
</dbReference>
<keyword evidence="10 12" id="KW-0289">Folate biosynthesis</keyword>
<dbReference type="InterPro" id="IPR006390">
    <property type="entry name" value="DHP_synth_dom"/>
</dbReference>
<dbReference type="PROSITE" id="PS00793">
    <property type="entry name" value="DHPS_2"/>
    <property type="match status" value="1"/>
</dbReference>
<dbReference type="InterPro" id="IPR000489">
    <property type="entry name" value="Pterin-binding_dom"/>
</dbReference>
<sequence length="274" mass="29283">MGTRTLVMGVLNVTPDSFSDGGQYADPAAAVAHARQMIADGADILDIGGESTRPATFRDSSPLNPEEELRRVLPAITQIASEFPDVLLSIDTYKAAVAEAALDAGASIVNDISALSYDPEMAPLVARRGVPAILMHLPGKPRDVAKARYGDILSDIAAYFFDRIAAVRALGVWPEQLLIDPGLGFGKNTEQNLEILRRLRELQLIGAPMVIGASRKRFIGAVLGTEDPMDRREGTAATVALSIAAGADIVRVHDVREMARVARMSDAIVRPSSE</sequence>
<evidence type="ECO:0000256" key="3">
    <source>
        <dbReference type="ARBA" id="ARBA00004763"/>
    </source>
</evidence>
<dbReference type="KEGG" id="ccot:CCAX7_000960"/>
<dbReference type="Proteomes" id="UP000287394">
    <property type="component" value="Chromosome"/>
</dbReference>
<dbReference type="EMBL" id="AP025739">
    <property type="protein sequence ID" value="BDI28045.1"/>
    <property type="molecule type" value="Genomic_DNA"/>
</dbReference>
<dbReference type="GO" id="GO:0046872">
    <property type="term" value="F:metal ion binding"/>
    <property type="evidence" value="ECO:0007669"/>
    <property type="project" value="UniProtKB-KW"/>
</dbReference>
<comment type="pathway">
    <text evidence="3 12">Cofactor biosynthesis; tetrahydrofolate biosynthesis; 7,8-dihydrofolate from 2-amino-4-hydroxy-6-hydroxymethyl-7,8-dihydropteridine diphosphate and 4-aminobenzoate: step 1/2.</text>
</comment>
<dbReference type="Gene3D" id="3.20.20.20">
    <property type="entry name" value="Dihydropteroate synthase-like"/>
    <property type="match status" value="1"/>
</dbReference>
<comment type="catalytic activity">
    <reaction evidence="1">
        <text>(7,8-dihydropterin-6-yl)methyl diphosphate + 4-aminobenzoate = 7,8-dihydropteroate + diphosphate</text>
        <dbReference type="Rhea" id="RHEA:19949"/>
        <dbReference type="ChEBI" id="CHEBI:17836"/>
        <dbReference type="ChEBI" id="CHEBI:17839"/>
        <dbReference type="ChEBI" id="CHEBI:33019"/>
        <dbReference type="ChEBI" id="CHEBI:72950"/>
        <dbReference type="EC" id="2.5.1.15"/>
    </reaction>
</comment>
<dbReference type="SUPFAM" id="SSF51717">
    <property type="entry name" value="Dihydropteroate synthetase-like"/>
    <property type="match status" value="1"/>
</dbReference>
<dbReference type="PANTHER" id="PTHR20941:SF1">
    <property type="entry name" value="FOLIC ACID SYNTHESIS PROTEIN FOL1"/>
    <property type="match status" value="1"/>
</dbReference>
<evidence type="ECO:0000256" key="4">
    <source>
        <dbReference type="ARBA" id="ARBA00009503"/>
    </source>
</evidence>
<keyword evidence="9 12" id="KW-0460">Magnesium</keyword>
<dbReference type="PROSITE" id="PS50972">
    <property type="entry name" value="PTERIN_BINDING"/>
    <property type="match status" value="1"/>
</dbReference>
<dbReference type="InterPro" id="IPR045031">
    <property type="entry name" value="DHP_synth-like"/>
</dbReference>